<dbReference type="OMA" id="MLSHYMA"/>
<dbReference type="InterPro" id="IPR002048">
    <property type="entry name" value="EF_hand_dom"/>
</dbReference>
<organism evidence="3 4">
    <name type="scientific">Phytophthora sojae (strain P6497)</name>
    <name type="common">Soybean stem and root rot agent</name>
    <name type="synonym">Phytophthora megasperma f. sp. glycines</name>
    <dbReference type="NCBI Taxonomy" id="1094619"/>
    <lineage>
        <taxon>Eukaryota</taxon>
        <taxon>Sar</taxon>
        <taxon>Stramenopiles</taxon>
        <taxon>Oomycota</taxon>
        <taxon>Peronosporomycetes</taxon>
        <taxon>Peronosporales</taxon>
        <taxon>Peronosporaceae</taxon>
        <taxon>Phytophthora</taxon>
    </lineage>
</organism>
<dbReference type="SUPFAM" id="SSF47473">
    <property type="entry name" value="EF-hand"/>
    <property type="match status" value="1"/>
</dbReference>
<dbReference type="PROSITE" id="PS00018">
    <property type="entry name" value="EF_HAND_1"/>
    <property type="match status" value="1"/>
</dbReference>
<dbReference type="Proteomes" id="UP000002640">
    <property type="component" value="Unassembled WGS sequence"/>
</dbReference>
<dbReference type="Gene3D" id="1.10.238.10">
    <property type="entry name" value="EF-hand"/>
    <property type="match status" value="1"/>
</dbReference>
<feature type="domain" description="EF-hand" evidence="2">
    <location>
        <begin position="25"/>
        <end position="60"/>
    </location>
</feature>
<dbReference type="KEGG" id="psoj:PHYSODRAFT_539963"/>
<evidence type="ECO:0000259" key="2">
    <source>
        <dbReference type="PROSITE" id="PS50222"/>
    </source>
</evidence>
<name>G4YXS2_PHYSP</name>
<evidence type="ECO:0000313" key="4">
    <source>
        <dbReference type="Proteomes" id="UP000002640"/>
    </source>
</evidence>
<accession>G4YXS2</accession>
<dbReference type="GO" id="GO:0005509">
    <property type="term" value="F:calcium ion binding"/>
    <property type="evidence" value="ECO:0007669"/>
    <property type="project" value="InterPro"/>
</dbReference>
<dbReference type="SMART" id="SM00054">
    <property type="entry name" value="EFh"/>
    <property type="match status" value="2"/>
</dbReference>
<evidence type="ECO:0000256" key="1">
    <source>
        <dbReference type="ARBA" id="ARBA00022837"/>
    </source>
</evidence>
<dbReference type="InterPro" id="IPR018247">
    <property type="entry name" value="EF_Hand_1_Ca_BS"/>
</dbReference>
<dbReference type="AlphaFoldDB" id="G4YXS2"/>
<dbReference type="PROSITE" id="PS50222">
    <property type="entry name" value="EF_HAND_2"/>
    <property type="match status" value="1"/>
</dbReference>
<dbReference type="EMBL" id="JH159152">
    <property type="protein sequence ID" value="EGZ25065.1"/>
    <property type="molecule type" value="Genomic_DNA"/>
</dbReference>
<dbReference type="InParanoid" id="G4YXS2"/>
<evidence type="ECO:0000313" key="3">
    <source>
        <dbReference type="EMBL" id="EGZ25065.1"/>
    </source>
</evidence>
<dbReference type="GeneID" id="20662400"/>
<keyword evidence="1" id="KW-0106">Calcium</keyword>
<sequence length="219" mass="25314">MDDEELCSPKAEAFVEAVKLKLSRHMFTQAVASFELLDKDKDGKVQVEEMEKLLQAAALGNSPEWLKSQFQLYDADSDKIINETESKLIFDSMVATQKTVMTEIFATHVDNLPKRHEKLFAKSLSEEDFKSKIPEKVRCVFHFANKLDEQRKTYDWEILEDSQKAEFPELYNLLAVYAKGFYDERFIFYERKQEKRSTRYKGLLLAAAIGVGDYVAAVI</sequence>
<dbReference type="InterPro" id="IPR011992">
    <property type="entry name" value="EF-hand-dom_pair"/>
</dbReference>
<keyword evidence="4" id="KW-1185">Reference proteome</keyword>
<reference evidence="3 4" key="1">
    <citation type="journal article" date="2006" name="Science">
        <title>Phytophthora genome sequences uncover evolutionary origins and mechanisms of pathogenesis.</title>
        <authorList>
            <person name="Tyler B.M."/>
            <person name="Tripathy S."/>
            <person name="Zhang X."/>
            <person name="Dehal P."/>
            <person name="Jiang R.H."/>
            <person name="Aerts A."/>
            <person name="Arredondo F.D."/>
            <person name="Baxter L."/>
            <person name="Bensasson D."/>
            <person name="Beynon J.L."/>
            <person name="Chapman J."/>
            <person name="Damasceno C.M."/>
            <person name="Dorrance A.E."/>
            <person name="Dou D."/>
            <person name="Dickerman A.W."/>
            <person name="Dubchak I.L."/>
            <person name="Garbelotto M."/>
            <person name="Gijzen M."/>
            <person name="Gordon S.G."/>
            <person name="Govers F."/>
            <person name="Grunwald N.J."/>
            <person name="Huang W."/>
            <person name="Ivors K.L."/>
            <person name="Jones R.W."/>
            <person name="Kamoun S."/>
            <person name="Krampis K."/>
            <person name="Lamour K.H."/>
            <person name="Lee M.K."/>
            <person name="McDonald W.H."/>
            <person name="Medina M."/>
            <person name="Meijer H.J."/>
            <person name="Nordberg E.K."/>
            <person name="Maclean D.J."/>
            <person name="Ospina-Giraldo M.D."/>
            <person name="Morris P.F."/>
            <person name="Phuntumart V."/>
            <person name="Putnam N.H."/>
            <person name="Rash S."/>
            <person name="Rose J.K."/>
            <person name="Sakihama Y."/>
            <person name="Salamov A.A."/>
            <person name="Savidor A."/>
            <person name="Scheuring C.F."/>
            <person name="Smith B.M."/>
            <person name="Sobral B.W."/>
            <person name="Terry A."/>
            <person name="Torto-Alalibo T.A."/>
            <person name="Win J."/>
            <person name="Xu Z."/>
            <person name="Zhang H."/>
            <person name="Grigoriev I.V."/>
            <person name="Rokhsar D.S."/>
            <person name="Boore J.L."/>
        </authorList>
    </citation>
    <scope>NUCLEOTIDE SEQUENCE [LARGE SCALE GENOMIC DNA]</scope>
    <source>
        <strain evidence="3 4">P6497</strain>
    </source>
</reference>
<proteinExistence type="predicted"/>
<gene>
    <name evidence="3" type="ORF">PHYSODRAFT_539963</name>
</gene>
<dbReference type="RefSeq" id="XP_009520353.1">
    <property type="nucleotide sequence ID" value="XM_009522058.1"/>
</dbReference>
<dbReference type="Pfam" id="PF13202">
    <property type="entry name" value="EF-hand_5"/>
    <property type="match status" value="1"/>
</dbReference>
<protein>
    <recommendedName>
        <fullName evidence="2">EF-hand domain-containing protein</fullName>
    </recommendedName>
</protein>